<gene>
    <name evidence="16" type="primary">LOC101854268</name>
</gene>
<feature type="region of interest" description="Disordered" evidence="11">
    <location>
        <begin position="596"/>
        <end position="649"/>
    </location>
</feature>
<evidence type="ECO:0000259" key="13">
    <source>
        <dbReference type="PROSITE" id="PS50227"/>
    </source>
</evidence>
<dbReference type="PANTHER" id="PTHR45620:SF1">
    <property type="entry name" value="G-PROTEIN COUPLED RECEPTORS FAMILY 2 PROFILE 2 DOMAIN-CONTAINING PROTEIN"/>
    <property type="match status" value="1"/>
</dbReference>
<dbReference type="Pfam" id="PF00002">
    <property type="entry name" value="7tm_2"/>
    <property type="match status" value="1"/>
</dbReference>
<dbReference type="SMART" id="SM00008">
    <property type="entry name" value="HormR"/>
    <property type="match status" value="1"/>
</dbReference>
<dbReference type="PROSITE" id="PS00650">
    <property type="entry name" value="G_PROTEIN_RECEP_F2_2"/>
    <property type="match status" value="1"/>
</dbReference>
<feature type="domain" description="G-protein coupled receptors family 2 profile 2" evidence="14">
    <location>
        <begin position="194"/>
        <end position="431"/>
    </location>
</feature>
<evidence type="ECO:0000313" key="15">
    <source>
        <dbReference type="Proteomes" id="UP000694888"/>
    </source>
</evidence>
<dbReference type="Pfam" id="PF02793">
    <property type="entry name" value="HRM"/>
    <property type="match status" value="1"/>
</dbReference>
<evidence type="ECO:0000256" key="1">
    <source>
        <dbReference type="ARBA" id="ARBA00004651"/>
    </source>
</evidence>
<evidence type="ECO:0000256" key="6">
    <source>
        <dbReference type="ARBA" id="ARBA00023040"/>
    </source>
</evidence>
<evidence type="ECO:0000256" key="3">
    <source>
        <dbReference type="ARBA" id="ARBA00022475"/>
    </source>
</evidence>
<dbReference type="SUPFAM" id="SSF81321">
    <property type="entry name" value="Family A G protein-coupled receptor-like"/>
    <property type="match status" value="1"/>
</dbReference>
<organism evidence="15 16">
    <name type="scientific">Aplysia californica</name>
    <name type="common">California sea hare</name>
    <dbReference type="NCBI Taxonomy" id="6500"/>
    <lineage>
        <taxon>Eukaryota</taxon>
        <taxon>Metazoa</taxon>
        <taxon>Spiralia</taxon>
        <taxon>Lophotrochozoa</taxon>
        <taxon>Mollusca</taxon>
        <taxon>Gastropoda</taxon>
        <taxon>Heterobranchia</taxon>
        <taxon>Euthyneura</taxon>
        <taxon>Tectipleura</taxon>
        <taxon>Aplysiida</taxon>
        <taxon>Aplysioidea</taxon>
        <taxon>Aplysiidae</taxon>
        <taxon>Aplysia</taxon>
    </lineage>
</organism>
<dbReference type="SUPFAM" id="SSF111418">
    <property type="entry name" value="Hormone receptor domain"/>
    <property type="match status" value="1"/>
</dbReference>
<evidence type="ECO:0000313" key="16">
    <source>
        <dbReference type="RefSeq" id="XP_035827133.1"/>
    </source>
</evidence>
<dbReference type="InterPro" id="IPR000832">
    <property type="entry name" value="GPCR_2_secretin-like"/>
</dbReference>
<evidence type="ECO:0000256" key="8">
    <source>
        <dbReference type="ARBA" id="ARBA00023170"/>
    </source>
</evidence>
<evidence type="ECO:0000256" key="10">
    <source>
        <dbReference type="ARBA" id="ARBA00023224"/>
    </source>
</evidence>
<evidence type="ECO:0000259" key="14">
    <source>
        <dbReference type="PROSITE" id="PS50261"/>
    </source>
</evidence>
<comment type="similarity">
    <text evidence="2">Belongs to the G-protein coupled receptor 2 family.</text>
</comment>
<feature type="compositionally biased region" description="Polar residues" evidence="11">
    <location>
        <begin position="596"/>
        <end position="608"/>
    </location>
</feature>
<keyword evidence="9" id="KW-0325">Glycoprotein</keyword>
<dbReference type="InterPro" id="IPR050332">
    <property type="entry name" value="GPCR_2"/>
</dbReference>
<keyword evidence="6" id="KW-0297">G-protein coupled receptor</keyword>
<feature type="domain" description="G-protein coupled receptors family 2 profile 1" evidence="13">
    <location>
        <begin position="90"/>
        <end position="180"/>
    </location>
</feature>
<evidence type="ECO:0000256" key="11">
    <source>
        <dbReference type="SAM" id="MobiDB-lite"/>
    </source>
</evidence>
<keyword evidence="3" id="KW-1003">Cell membrane</keyword>
<protein>
    <submittedName>
        <fullName evidence="16">Glucagon-like peptide 1 receptor</fullName>
    </submittedName>
</protein>
<keyword evidence="8" id="KW-0675">Receptor</keyword>
<accession>A0ABM1VXJ0</accession>
<dbReference type="InterPro" id="IPR017983">
    <property type="entry name" value="GPCR_2_secretin-like_CS"/>
</dbReference>
<feature type="transmembrane region" description="Helical" evidence="12">
    <location>
        <begin position="231"/>
        <end position="252"/>
    </location>
</feature>
<dbReference type="InterPro" id="IPR017981">
    <property type="entry name" value="GPCR_2-like_7TM"/>
</dbReference>
<keyword evidence="4 12" id="KW-0812">Transmembrane</keyword>
<evidence type="ECO:0000256" key="2">
    <source>
        <dbReference type="ARBA" id="ARBA00005314"/>
    </source>
</evidence>
<comment type="subcellular location">
    <subcellularLocation>
        <location evidence="1">Cell membrane</location>
        <topology evidence="1">Multi-pass membrane protein</topology>
    </subcellularLocation>
</comment>
<dbReference type="PANTHER" id="PTHR45620">
    <property type="entry name" value="PDF RECEPTOR-LIKE PROTEIN-RELATED"/>
    <property type="match status" value="1"/>
</dbReference>
<keyword evidence="15" id="KW-1185">Reference proteome</keyword>
<sequence length="649" mass="73820">MSPPTKILVINISSINKLEGSIDLKATGPDGEVKRSSSPALSQCESSDTRRLYDNCQINLQTCSQYLSGDVVSVMSSLDQRRLILLAKQECFKLSRRREREMPGNRTDGQVCRVTWDDMLCWDLTTAGTMATQPCPDYVNGFNKNEFATKLCTDNGTWWINPDPEVGHEWTNFTDCVKPSRSLLYSPQAHGDKLRLLYTIGYSFSLGALLVAVIIMLCCKRLHSKSNTMHINLFSAYILRAVISFLKDILFVGNVGLAKDVRTGKDGILEFVQDATHWECKLLISIFMYSVIACNMWIFVEALYLTMLVYRPLATERRGVRLYVVLGWTLSFVFIIPWVVVKALYENTFCWNFQLNPDYYWILRGSGVAVVVLAKFILVLIPLFGIMYIVFYVAVPSNFEETDFNVAYLYLEMGYNSFQGFLLALLFCFLNEEVHGELKRVWRRHRSRRHELSALNKSYQYHSGQRKSQTHLTGLLLSSQCKLTPHSIRENSGPRSKDLHRLRTFSVSSEVTNDIGHHFVTPEVTHFKFPPSPPPPHNDSSVLDDEDRESASITSDTPPTTAHVAPSAHAERLDSDQSDSLLRYAMRTNAHRVLVRQSTADSISSQPLSPGLGELRIDYDEDEEYDDDVIEKETDESKTIELQDFGEKP</sequence>
<feature type="transmembrane region" description="Helical" evidence="12">
    <location>
        <begin position="361"/>
        <end position="394"/>
    </location>
</feature>
<feature type="compositionally biased region" description="Acidic residues" evidence="11">
    <location>
        <begin position="619"/>
        <end position="630"/>
    </location>
</feature>
<dbReference type="PROSITE" id="PS50261">
    <property type="entry name" value="G_PROTEIN_RECEP_F2_4"/>
    <property type="match status" value="1"/>
</dbReference>
<feature type="transmembrane region" description="Helical" evidence="12">
    <location>
        <begin position="322"/>
        <end position="341"/>
    </location>
</feature>
<name>A0ABM1VXJ0_APLCA</name>
<evidence type="ECO:0000256" key="9">
    <source>
        <dbReference type="ARBA" id="ARBA00023180"/>
    </source>
</evidence>
<reference evidence="16" key="1">
    <citation type="submission" date="2025-08" db="UniProtKB">
        <authorList>
            <consortium name="RefSeq"/>
        </authorList>
    </citation>
    <scope>IDENTIFICATION</scope>
</reference>
<feature type="transmembrane region" description="Helical" evidence="12">
    <location>
        <begin position="286"/>
        <end position="310"/>
    </location>
</feature>
<evidence type="ECO:0000256" key="5">
    <source>
        <dbReference type="ARBA" id="ARBA00022989"/>
    </source>
</evidence>
<feature type="compositionally biased region" description="Basic and acidic residues" evidence="11">
    <location>
        <begin position="631"/>
        <end position="649"/>
    </location>
</feature>
<dbReference type="RefSeq" id="XP_035827133.1">
    <property type="nucleotide sequence ID" value="XM_035971240.1"/>
</dbReference>
<keyword evidence="5 12" id="KW-1133">Transmembrane helix</keyword>
<dbReference type="PROSITE" id="PS50227">
    <property type="entry name" value="G_PROTEIN_RECEP_F2_3"/>
    <property type="match status" value="1"/>
</dbReference>
<feature type="transmembrane region" description="Helical" evidence="12">
    <location>
        <begin position="406"/>
        <end position="427"/>
    </location>
</feature>
<feature type="region of interest" description="Disordered" evidence="11">
    <location>
        <begin position="524"/>
        <end position="576"/>
    </location>
</feature>
<dbReference type="Proteomes" id="UP000694888">
    <property type="component" value="Unplaced"/>
</dbReference>
<dbReference type="Gene3D" id="1.20.1070.10">
    <property type="entry name" value="Rhodopsin 7-helix transmembrane proteins"/>
    <property type="match status" value="1"/>
</dbReference>
<dbReference type="InterPro" id="IPR036445">
    <property type="entry name" value="GPCR_2_extracell_dom_sf"/>
</dbReference>
<keyword evidence="10" id="KW-0807">Transducer</keyword>
<dbReference type="GeneID" id="101854268"/>
<dbReference type="InterPro" id="IPR001879">
    <property type="entry name" value="GPCR_2_extracellular_dom"/>
</dbReference>
<feature type="compositionally biased region" description="Polar residues" evidence="11">
    <location>
        <begin position="551"/>
        <end position="560"/>
    </location>
</feature>
<proteinExistence type="inferred from homology"/>
<keyword evidence="7 12" id="KW-0472">Membrane</keyword>
<evidence type="ECO:0000256" key="7">
    <source>
        <dbReference type="ARBA" id="ARBA00023136"/>
    </source>
</evidence>
<evidence type="ECO:0000256" key="4">
    <source>
        <dbReference type="ARBA" id="ARBA00022692"/>
    </source>
</evidence>
<dbReference type="PROSITE" id="PS00649">
    <property type="entry name" value="G_PROTEIN_RECEP_F2_1"/>
    <property type="match status" value="1"/>
</dbReference>
<feature type="transmembrane region" description="Helical" evidence="12">
    <location>
        <begin position="196"/>
        <end position="219"/>
    </location>
</feature>
<dbReference type="Gene3D" id="4.10.1240.10">
    <property type="entry name" value="GPCR, family 2, extracellular hormone receptor domain"/>
    <property type="match status" value="1"/>
</dbReference>
<evidence type="ECO:0000256" key="12">
    <source>
        <dbReference type="SAM" id="Phobius"/>
    </source>
</evidence>
<dbReference type="PRINTS" id="PR00249">
    <property type="entry name" value="GPCRSECRETIN"/>
</dbReference>